<sequence length="287" mass="31021">MEIGQKVKIISDSTCDLSQELTEKYDIDILPLHILLGENEFRDGKDTTPDRIFAWADANKATPKTSAPSLEDAKVLLQPYVEAGREVICFSISGSMSTSGNVMRLAAEDLDAAAQVTIIDSENLSTGIGLLVLEAAIMAEQGHTAAEITAAVRKLIPKVRASFVVDTLVYLWRGGRCNAVAALAGSALRLHPKIVVENGAMRATKKYRGKIDNVIMAYVKDMEADLKAARPERVFITHSGCSREVVGEVRSYLKELNVFCEILETRAGGVISSHCGPGTLGVLFIAK</sequence>
<dbReference type="PANTHER" id="PTHR33434">
    <property type="entry name" value="DEGV DOMAIN-CONTAINING PROTEIN DR_1986-RELATED"/>
    <property type="match status" value="1"/>
</dbReference>
<dbReference type="Pfam" id="PF02645">
    <property type="entry name" value="DegV"/>
    <property type="match status" value="1"/>
</dbReference>
<name>A0A943DB47_9FIRM</name>
<dbReference type="NCBIfam" id="TIGR00762">
    <property type="entry name" value="DegV"/>
    <property type="match status" value="1"/>
</dbReference>
<dbReference type="InterPro" id="IPR050270">
    <property type="entry name" value="DegV_domain_contain"/>
</dbReference>
<dbReference type="InterPro" id="IPR003797">
    <property type="entry name" value="DegV"/>
</dbReference>
<proteinExistence type="predicted"/>
<evidence type="ECO:0000313" key="3">
    <source>
        <dbReference type="Proteomes" id="UP000759273"/>
    </source>
</evidence>
<dbReference type="AlphaFoldDB" id="A0A943DB47"/>
<reference evidence="2" key="1">
    <citation type="submission" date="2021-02" db="EMBL/GenBank/DDBJ databases">
        <title>Infant gut strain persistence is associated with maternal origin, phylogeny, and functional potential including surface adhesion and iron acquisition.</title>
        <authorList>
            <person name="Lou Y.C."/>
        </authorList>
    </citation>
    <scope>NUCLEOTIDE SEQUENCE</scope>
    <source>
        <strain evidence="2">L3_101_000M1_dasL3_101_000M1_concoct_87</strain>
    </source>
</reference>
<dbReference type="Proteomes" id="UP000759273">
    <property type="component" value="Unassembled WGS sequence"/>
</dbReference>
<gene>
    <name evidence="2" type="ORF">KHY36_11165</name>
</gene>
<evidence type="ECO:0000313" key="2">
    <source>
        <dbReference type="EMBL" id="MBS5333071.1"/>
    </source>
</evidence>
<dbReference type="Gene3D" id="3.30.1180.10">
    <property type="match status" value="1"/>
</dbReference>
<dbReference type="SUPFAM" id="SSF82549">
    <property type="entry name" value="DAK1/DegV-like"/>
    <property type="match status" value="1"/>
</dbReference>
<comment type="caution">
    <text evidence="2">The sequence shown here is derived from an EMBL/GenBank/DDBJ whole genome shotgun (WGS) entry which is preliminary data.</text>
</comment>
<protein>
    <submittedName>
        <fullName evidence="2">DegV family protein</fullName>
    </submittedName>
</protein>
<dbReference type="EMBL" id="JAGZGG010000029">
    <property type="protein sequence ID" value="MBS5333071.1"/>
    <property type="molecule type" value="Genomic_DNA"/>
</dbReference>
<dbReference type="Gene3D" id="3.40.50.10170">
    <property type="match status" value="1"/>
</dbReference>
<accession>A0A943DB47</accession>
<evidence type="ECO:0000256" key="1">
    <source>
        <dbReference type="ARBA" id="ARBA00023121"/>
    </source>
</evidence>
<keyword evidence="1" id="KW-0446">Lipid-binding</keyword>
<dbReference type="GO" id="GO:0008289">
    <property type="term" value="F:lipid binding"/>
    <property type="evidence" value="ECO:0007669"/>
    <property type="project" value="UniProtKB-KW"/>
</dbReference>
<dbReference type="PROSITE" id="PS51482">
    <property type="entry name" value="DEGV"/>
    <property type="match status" value="1"/>
</dbReference>
<dbReference type="PANTHER" id="PTHR33434:SF2">
    <property type="entry name" value="FATTY ACID-BINDING PROTEIN TM_1468"/>
    <property type="match status" value="1"/>
</dbReference>
<organism evidence="2 3">
    <name type="scientific">Subdoligranulum variabile</name>
    <dbReference type="NCBI Taxonomy" id="214851"/>
    <lineage>
        <taxon>Bacteria</taxon>
        <taxon>Bacillati</taxon>
        <taxon>Bacillota</taxon>
        <taxon>Clostridia</taxon>
        <taxon>Eubacteriales</taxon>
        <taxon>Oscillospiraceae</taxon>
        <taxon>Subdoligranulum</taxon>
    </lineage>
</organism>
<dbReference type="InterPro" id="IPR043168">
    <property type="entry name" value="DegV_C"/>
</dbReference>